<evidence type="ECO:0000313" key="1">
    <source>
        <dbReference type="EMBL" id="KAF5376335.1"/>
    </source>
</evidence>
<reference evidence="1 2" key="1">
    <citation type="journal article" date="2020" name="ISME J.">
        <title>Uncovering the hidden diversity of litter-decomposition mechanisms in mushroom-forming fungi.</title>
        <authorList>
            <person name="Floudas D."/>
            <person name="Bentzer J."/>
            <person name="Ahren D."/>
            <person name="Johansson T."/>
            <person name="Persson P."/>
            <person name="Tunlid A."/>
        </authorList>
    </citation>
    <scope>NUCLEOTIDE SEQUENCE [LARGE SCALE GENOMIC DNA]</scope>
    <source>
        <strain evidence="1 2">CBS 406.79</strain>
    </source>
</reference>
<name>A0A8H5H4M0_9AGAR</name>
<dbReference type="Proteomes" id="UP000518752">
    <property type="component" value="Unassembled WGS sequence"/>
</dbReference>
<keyword evidence="2" id="KW-1185">Reference proteome</keyword>
<evidence type="ECO:0000313" key="2">
    <source>
        <dbReference type="Proteomes" id="UP000518752"/>
    </source>
</evidence>
<organism evidence="1 2">
    <name type="scientific">Collybiopsis confluens</name>
    <dbReference type="NCBI Taxonomy" id="2823264"/>
    <lineage>
        <taxon>Eukaryota</taxon>
        <taxon>Fungi</taxon>
        <taxon>Dikarya</taxon>
        <taxon>Basidiomycota</taxon>
        <taxon>Agaricomycotina</taxon>
        <taxon>Agaricomycetes</taxon>
        <taxon>Agaricomycetidae</taxon>
        <taxon>Agaricales</taxon>
        <taxon>Marasmiineae</taxon>
        <taxon>Omphalotaceae</taxon>
        <taxon>Collybiopsis</taxon>
    </lineage>
</organism>
<protein>
    <submittedName>
        <fullName evidence="1">Uncharacterized protein</fullName>
    </submittedName>
</protein>
<dbReference type="AlphaFoldDB" id="A0A8H5H4M0"/>
<comment type="caution">
    <text evidence="1">The sequence shown here is derived from an EMBL/GenBank/DDBJ whole genome shotgun (WGS) entry which is preliminary data.</text>
</comment>
<proteinExistence type="predicted"/>
<gene>
    <name evidence="1" type="ORF">D9757_008662</name>
</gene>
<dbReference type="OrthoDB" id="10508156at2759"/>
<dbReference type="EMBL" id="JAACJN010000091">
    <property type="protein sequence ID" value="KAF5376335.1"/>
    <property type="molecule type" value="Genomic_DNA"/>
</dbReference>
<sequence>MVDPFTAVTGSAQIGSSALDVSNAILPASSKKMLKDIGDQVDRILDVLEKMEPLIERFGREDHKYLFQDLVSRAKMNSETLNDHTLEARKKKKNLLSWFSLWVALRRLHGAVTRNIQEIEGASRALRAKVLESKYPRGVTSQEIDEAWILWDHISICEDFDESELKPGGGTFDCNEGVPKGKSPSMEAFDLKSNSVALNVLDYTYPPTPRAGAAQAGSNVTRNNGASGISIQTLRKGILRR</sequence>
<accession>A0A8H5H4M0</accession>